<sequence>MMPTGVLLVFAALAVICIPVETSSSNDCNKVTPESFEKLKNGTRPHRPAYGLGLLCERTHPKGDSSVTCIGHAVQGSPLCTFCCACMHNNGTLDNNRRNLPSRYPCKSKGPQKQ</sequence>
<evidence type="ECO:0000256" key="1">
    <source>
        <dbReference type="SAM" id="SignalP"/>
    </source>
</evidence>
<keyword evidence="1" id="KW-0732">Signal</keyword>
<accession>A0A0K8R4W4</accession>
<reference evidence="2" key="1">
    <citation type="submission" date="2012-12" db="EMBL/GenBank/DDBJ databases">
        <title>Identification and characterization of a phenylalanine ammonia-lyase gene family in Isatis indigotica Fort.</title>
        <authorList>
            <person name="Liu Q."/>
            <person name="Chen J."/>
            <person name="Zhou X."/>
            <person name="Di P."/>
            <person name="Xiao Y."/>
            <person name="Xuan H."/>
            <person name="Zhang L."/>
            <person name="Chen W."/>
        </authorList>
    </citation>
    <scope>NUCLEOTIDE SEQUENCE</scope>
    <source>
        <tissue evidence="2">Salivary gland</tissue>
    </source>
</reference>
<dbReference type="AlphaFoldDB" id="A0A0K8R4W4"/>
<evidence type="ECO:0000313" key="2">
    <source>
        <dbReference type="EMBL" id="JAA65933.1"/>
    </source>
</evidence>
<organism evidence="2">
    <name type="scientific">Ixodes ricinus</name>
    <name type="common">Common tick</name>
    <name type="synonym">Acarus ricinus</name>
    <dbReference type="NCBI Taxonomy" id="34613"/>
    <lineage>
        <taxon>Eukaryota</taxon>
        <taxon>Metazoa</taxon>
        <taxon>Ecdysozoa</taxon>
        <taxon>Arthropoda</taxon>
        <taxon>Chelicerata</taxon>
        <taxon>Arachnida</taxon>
        <taxon>Acari</taxon>
        <taxon>Parasitiformes</taxon>
        <taxon>Ixodida</taxon>
        <taxon>Ixodoidea</taxon>
        <taxon>Ixodidae</taxon>
        <taxon>Ixodinae</taxon>
        <taxon>Ixodes</taxon>
    </lineage>
</organism>
<feature type="chain" id="PRO_5005515971" evidence="1">
    <location>
        <begin position="23"/>
        <end position="114"/>
    </location>
</feature>
<dbReference type="EMBL" id="GADI01007875">
    <property type="protein sequence ID" value="JAA65933.1"/>
    <property type="molecule type" value="mRNA"/>
</dbReference>
<proteinExistence type="evidence at transcript level"/>
<name>A0A0K8R4W4_IXORI</name>
<feature type="signal peptide" evidence="1">
    <location>
        <begin position="1"/>
        <end position="22"/>
    </location>
</feature>
<protein>
    <submittedName>
        <fullName evidence="2">Putative ixostatin</fullName>
    </submittedName>
</protein>